<organism evidence="1 2">
    <name type="scientific">Flaviaesturariibacter aridisoli</name>
    <dbReference type="NCBI Taxonomy" id="2545761"/>
    <lineage>
        <taxon>Bacteria</taxon>
        <taxon>Pseudomonadati</taxon>
        <taxon>Bacteroidota</taxon>
        <taxon>Chitinophagia</taxon>
        <taxon>Chitinophagales</taxon>
        <taxon>Chitinophagaceae</taxon>
        <taxon>Flaviaestuariibacter</taxon>
    </lineage>
</organism>
<comment type="caution">
    <text evidence="1">The sequence shown here is derived from an EMBL/GenBank/DDBJ whole genome shotgun (WGS) entry which is preliminary data.</text>
</comment>
<dbReference type="EMBL" id="SKFH01000027">
    <property type="protein sequence ID" value="TCZ68375.1"/>
    <property type="molecule type" value="Genomic_DNA"/>
</dbReference>
<protein>
    <recommendedName>
        <fullName evidence="3">PD-(D/E)XK nuclease family protein</fullName>
    </recommendedName>
</protein>
<sequence>MGQDLIVSSLLHQTFELQEQRNKALDASGERFNIFSILSLEYNEPRLHSRFIAELLDPSGAHQQKELFLRQFLELLDIPELSQCSLSGTKVYTEEFIGPIDNEYLNGGYIDIVIKIPGQPVFLIENKINAGDQKHQLIRYKNYYRDSYLIYLTKDGRPPSQIATHNQITKEQLVDFKLDSRHRRLSYEADVLEWLEQCRGKISGNSRLRETVNQYISTVKKITDQTTDNFMANQIADIVLASNEHLASFFSIREMPVVKAVEHRLLAKFVTQMKEVADRLGLTYSADSIDEDFGTREHGTELEFFIPGSPLMLCLGFEKWKTDFSIGVFAGKDIFNQSQKEVISNHFGLKFGKHTHVDGWYYLMFFSDSKRGDEYLNIWFENNMAIWGAINDGTLAVKMEGYFREILADLPELISTTELVEK</sequence>
<evidence type="ECO:0008006" key="3">
    <source>
        <dbReference type="Google" id="ProtNLM"/>
    </source>
</evidence>
<dbReference type="Pfam" id="PF14281">
    <property type="entry name" value="PDDEXK_4"/>
    <property type="match status" value="1"/>
</dbReference>
<name>A0A4R4DWB7_9BACT</name>
<reference evidence="1 2" key="1">
    <citation type="submission" date="2019-03" db="EMBL/GenBank/DDBJ databases">
        <authorList>
            <person name="Kim M.K.M."/>
        </authorList>
    </citation>
    <scope>NUCLEOTIDE SEQUENCE [LARGE SCALE GENOMIC DNA]</scope>
    <source>
        <strain evidence="1 2">17J68-15</strain>
    </source>
</reference>
<keyword evidence="2" id="KW-1185">Reference proteome</keyword>
<accession>A0A4R4DWB7</accession>
<dbReference type="InterPro" id="IPR029470">
    <property type="entry name" value="PDDEXK_4"/>
</dbReference>
<proteinExistence type="predicted"/>
<dbReference type="RefSeq" id="WP_131852817.1">
    <property type="nucleotide sequence ID" value="NZ_SKFH01000027.1"/>
</dbReference>
<evidence type="ECO:0000313" key="2">
    <source>
        <dbReference type="Proteomes" id="UP000295164"/>
    </source>
</evidence>
<dbReference type="OrthoDB" id="6346224at2"/>
<dbReference type="AlphaFoldDB" id="A0A4R4DWB7"/>
<gene>
    <name evidence="1" type="ORF">E0486_13915</name>
</gene>
<dbReference type="Proteomes" id="UP000295164">
    <property type="component" value="Unassembled WGS sequence"/>
</dbReference>
<evidence type="ECO:0000313" key="1">
    <source>
        <dbReference type="EMBL" id="TCZ68375.1"/>
    </source>
</evidence>